<dbReference type="Pfam" id="PF03740">
    <property type="entry name" value="PdxJ"/>
    <property type="match status" value="1"/>
</dbReference>
<dbReference type="GO" id="GO:0008615">
    <property type="term" value="P:pyridoxine biosynthetic process"/>
    <property type="evidence" value="ECO:0007669"/>
    <property type="project" value="UniProtKB-UniRule"/>
</dbReference>
<protein>
    <recommendedName>
        <fullName evidence="4 5">Pyridoxine 5'-phosphate synthase</fullName>
        <shortName evidence="4">PNP synthase</shortName>
        <ecNumber evidence="4 5">2.6.99.2</ecNumber>
    </recommendedName>
</protein>
<dbReference type="CDD" id="cd00003">
    <property type="entry name" value="PNPsynthase"/>
    <property type="match status" value="1"/>
</dbReference>
<feature type="binding site" evidence="4">
    <location>
        <begin position="221"/>
        <end position="222"/>
    </location>
    <ligand>
        <name>3-amino-2-oxopropyl phosphate</name>
        <dbReference type="ChEBI" id="CHEBI:57279"/>
    </ligand>
</feature>
<feature type="binding site" evidence="4">
    <location>
        <position position="16"/>
    </location>
    <ligand>
        <name>3-amino-2-oxopropyl phosphate</name>
        <dbReference type="ChEBI" id="CHEBI:57279"/>
    </ligand>
</feature>
<dbReference type="SUPFAM" id="SSF63892">
    <property type="entry name" value="Pyridoxine 5'-phosphate synthase"/>
    <property type="match status" value="1"/>
</dbReference>
<organism evidence="6 7">
    <name type="scientific">Sphingopyxis flava</name>
    <dbReference type="NCBI Taxonomy" id="1507287"/>
    <lineage>
        <taxon>Bacteria</taxon>
        <taxon>Pseudomonadati</taxon>
        <taxon>Pseudomonadota</taxon>
        <taxon>Alphaproteobacteria</taxon>
        <taxon>Sphingomonadales</taxon>
        <taxon>Sphingomonadaceae</taxon>
        <taxon>Sphingopyxis</taxon>
    </lineage>
</organism>
<comment type="pathway">
    <text evidence="4">Cofactor biosynthesis; pyridoxine 5'-phosphate biosynthesis; pyridoxine 5'-phosphate from D-erythrose 4-phosphate: step 5/5.</text>
</comment>
<evidence type="ECO:0000313" key="7">
    <source>
        <dbReference type="Proteomes" id="UP000190044"/>
    </source>
</evidence>
<name>A0A1T5BAE6_9SPHN</name>
<dbReference type="InterPro" id="IPR004569">
    <property type="entry name" value="PyrdxlP_synth_PdxJ"/>
</dbReference>
<evidence type="ECO:0000256" key="1">
    <source>
        <dbReference type="ARBA" id="ARBA00022490"/>
    </source>
</evidence>
<dbReference type="PANTHER" id="PTHR30456">
    <property type="entry name" value="PYRIDOXINE 5'-PHOSPHATE SYNTHASE"/>
    <property type="match status" value="1"/>
</dbReference>
<dbReference type="GO" id="GO:0033856">
    <property type="term" value="F:pyridoxine 5'-phosphate synthase activity"/>
    <property type="evidence" value="ECO:0007669"/>
    <property type="project" value="UniProtKB-UniRule"/>
</dbReference>
<feature type="binding site" evidence="4">
    <location>
        <position position="54"/>
    </location>
    <ligand>
        <name>1-deoxy-D-xylulose 5-phosphate</name>
        <dbReference type="ChEBI" id="CHEBI:57792"/>
    </ligand>
</feature>
<dbReference type="RefSeq" id="WP_079637862.1">
    <property type="nucleotide sequence ID" value="NZ_FUYP01000006.1"/>
</dbReference>
<comment type="similarity">
    <text evidence="4">Belongs to the PNP synthase family.</text>
</comment>
<gene>
    <name evidence="4" type="primary">pdxJ</name>
    <name evidence="6" type="ORF">SAMN06295937_100646</name>
</gene>
<dbReference type="NCBIfam" id="NF003625">
    <property type="entry name" value="PRK05265.1-3"/>
    <property type="match status" value="1"/>
</dbReference>
<comment type="function">
    <text evidence="4">Catalyzes the complicated ring closure reaction between the two acyclic compounds 1-deoxy-D-xylulose-5-phosphate (DXP) and 3-amino-2-oxopropyl phosphate (1-amino-acetone-3-phosphate or AAP) to form pyridoxine 5'-phosphate (PNP) and inorganic phosphate.</text>
</comment>
<feature type="binding site" evidence="4">
    <location>
        <position position="109"/>
    </location>
    <ligand>
        <name>1-deoxy-D-xylulose 5-phosphate</name>
        <dbReference type="ChEBI" id="CHEBI:57792"/>
    </ligand>
</feature>
<keyword evidence="3 4" id="KW-0664">Pyridoxine biosynthesis</keyword>
<feature type="active site" description="Proton acceptor" evidence="4">
    <location>
        <position position="79"/>
    </location>
</feature>
<evidence type="ECO:0000256" key="4">
    <source>
        <dbReference type="HAMAP-Rule" id="MF_00279"/>
    </source>
</evidence>
<dbReference type="Proteomes" id="UP000190044">
    <property type="component" value="Unassembled WGS sequence"/>
</dbReference>
<evidence type="ECO:0000256" key="3">
    <source>
        <dbReference type="ARBA" id="ARBA00023096"/>
    </source>
</evidence>
<feature type="site" description="Transition state stabilizer" evidence="4">
    <location>
        <position position="160"/>
    </location>
</feature>
<feature type="binding site" evidence="4">
    <location>
        <position position="59"/>
    </location>
    <ligand>
        <name>1-deoxy-D-xylulose 5-phosphate</name>
        <dbReference type="ChEBI" id="CHEBI:57792"/>
    </ligand>
</feature>
<feature type="binding site" evidence="4">
    <location>
        <begin position="18"/>
        <end position="19"/>
    </location>
    <ligand>
        <name>1-deoxy-D-xylulose 5-phosphate</name>
        <dbReference type="ChEBI" id="CHEBI:57792"/>
    </ligand>
</feature>
<comment type="catalytic activity">
    <reaction evidence="4">
        <text>3-amino-2-oxopropyl phosphate + 1-deoxy-D-xylulose 5-phosphate = pyridoxine 5'-phosphate + phosphate + 2 H2O + H(+)</text>
        <dbReference type="Rhea" id="RHEA:15265"/>
        <dbReference type="ChEBI" id="CHEBI:15377"/>
        <dbReference type="ChEBI" id="CHEBI:15378"/>
        <dbReference type="ChEBI" id="CHEBI:43474"/>
        <dbReference type="ChEBI" id="CHEBI:57279"/>
        <dbReference type="ChEBI" id="CHEBI:57792"/>
        <dbReference type="ChEBI" id="CHEBI:58589"/>
        <dbReference type="EC" id="2.6.99.2"/>
    </reaction>
</comment>
<comment type="subunit">
    <text evidence="4">Homooctamer; tetramer of dimers.</text>
</comment>
<dbReference type="NCBIfam" id="NF003627">
    <property type="entry name" value="PRK05265.1-5"/>
    <property type="match status" value="1"/>
</dbReference>
<dbReference type="HAMAP" id="MF_00279">
    <property type="entry name" value="PdxJ"/>
    <property type="match status" value="1"/>
</dbReference>
<dbReference type="PANTHER" id="PTHR30456:SF0">
    <property type="entry name" value="PYRIDOXINE 5'-PHOSPHATE SYNTHASE"/>
    <property type="match status" value="1"/>
</dbReference>
<dbReference type="UniPathway" id="UPA00244">
    <property type="reaction ID" value="UER00313"/>
</dbReference>
<proteinExistence type="inferred from homology"/>
<evidence type="ECO:0000313" key="6">
    <source>
        <dbReference type="EMBL" id="SKB44226.1"/>
    </source>
</evidence>
<dbReference type="EC" id="2.6.99.2" evidence="4 5"/>
<accession>A0A1T5BAE6</accession>
<evidence type="ECO:0000256" key="5">
    <source>
        <dbReference type="NCBIfam" id="TIGR00559"/>
    </source>
</evidence>
<dbReference type="NCBIfam" id="NF003624">
    <property type="entry name" value="PRK05265.1-2"/>
    <property type="match status" value="1"/>
</dbReference>
<feature type="binding site" evidence="4">
    <location>
        <position position="27"/>
    </location>
    <ligand>
        <name>3-amino-2-oxopropyl phosphate</name>
        <dbReference type="ChEBI" id="CHEBI:57279"/>
    </ligand>
</feature>
<keyword evidence="2 4" id="KW-0808">Transferase</keyword>
<dbReference type="AlphaFoldDB" id="A0A1T5BAE6"/>
<feature type="active site" description="Proton donor" evidence="4">
    <location>
        <position position="199"/>
    </location>
</feature>
<evidence type="ECO:0000256" key="2">
    <source>
        <dbReference type="ARBA" id="ARBA00022679"/>
    </source>
</evidence>
<keyword evidence="7" id="KW-1185">Reference proteome</keyword>
<dbReference type="Gene3D" id="3.20.20.70">
    <property type="entry name" value="Aldolase class I"/>
    <property type="match status" value="1"/>
</dbReference>
<dbReference type="GO" id="GO:0005829">
    <property type="term" value="C:cytosol"/>
    <property type="evidence" value="ECO:0007669"/>
    <property type="project" value="TreeGrafter"/>
</dbReference>
<comment type="subcellular location">
    <subcellularLocation>
        <location evidence="4">Cytoplasm</location>
    </subcellularLocation>
</comment>
<dbReference type="EMBL" id="FUYP01000006">
    <property type="protein sequence ID" value="SKB44226.1"/>
    <property type="molecule type" value="Genomic_DNA"/>
</dbReference>
<dbReference type="NCBIfam" id="TIGR00559">
    <property type="entry name" value="pdxJ"/>
    <property type="match status" value="1"/>
</dbReference>
<reference evidence="7" key="1">
    <citation type="submission" date="2017-02" db="EMBL/GenBank/DDBJ databases">
        <authorList>
            <person name="Varghese N."/>
            <person name="Submissions S."/>
        </authorList>
    </citation>
    <scope>NUCLEOTIDE SEQUENCE [LARGE SCALE GENOMIC DNA]</scope>
    <source>
        <strain evidence="7">R11H</strain>
    </source>
</reference>
<sequence>MSAPLASGQRLRLGVNIDHVATIRNARGGDHPDPVRAAEIVAAVGGDGITAHLREDRRHIRDDDLARIQAATDLPLNLEMAATDEMLAIALRHAPHAACIVPEKREERTTEGGLDAAGQHNHLAPIVARLSDAGIRVSLFIEPDVRQIEAAMRLKAPVVEFHTGRYAHREGEARAAELRRLADAAALASKNGIEPHAGHGLTYDNVVPVAAIPQLAELNIGHYLIGEAIFTGLEDAVRRMRALMDEARG</sequence>
<dbReference type="InterPro" id="IPR036130">
    <property type="entry name" value="Pyridoxine-5'_phos_synth"/>
</dbReference>
<keyword evidence="1 4" id="KW-0963">Cytoplasm</keyword>
<feature type="active site" description="Proton acceptor" evidence="4">
    <location>
        <position position="52"/>
    </location>
</feature>
<dbReference type="InterPro" id="IPR013785">
    <property type="entry name" value="Aldolase_TIM"/>
</dbReference>
<feature type="binding site" evidence="4">
    <location>
        <position position="200"/>
    </location>
    <ligand>
        <name>3-amino-2-oxopropyl phosphate</name>
        <dbReference type="ChEBI" id="CHEBI:57279"/>
    </ligand>
</feature>
<dbReference type="OrthoDB" id="9806590at2"/>